<reference evidence="1 2" key="1">
    <citation type="submission" date="2018-10" db="EMBL/GenBank/DDBJ databases">
        <title>Genome assembly for a Yunnan-Guizhou Plateau 3E fish, Anabarilius grahami (Regan), and its evolutionary and genetic applications.</title>
        <authorList>
            <person name="Jiang W."/>
        </authorList>
    </citation>
    <scope>NUCLEOTIDE SEQUENCE [LARGE SCALE GENOMIC DNA]</scope>
    <source>
        <strain evidence="1">AG-KIZ</strain>
        <tissue evidence="1">Muscle</tissue>
    </source>
</reference>
<dbReference type="AlphaFoldDB" id="A0A3N0Y7P8"/>
<comment type="caution">
    <text evidence="1">The sequence shown here is derived from an EMBL/GenBank/DDBJ whole genome shotgun (WGS) entry which is preliminary data.</text>
</comment>
<organism evidence="1 2">
    <name type="scientific">Anabarilius grahami</name>
    <name type="common">Kanglang fish</name>
    <name type="synonym">Barilius grahami</name>
    <dbReference type="NCBI Taxonomy" id="495550"/>
    <lineage>
        <taxon>Eukaryota</taxon>
        <taxon>Metazoa</taxon>
        <taxon>Chordata</taxon>
        <taxon>Craniata</taxon>
        <taxon>Vertebrata</taxon>
        <taxon>Euteleostomi</taxon>
        <taxon>Actinopterygii</taxon>
        <taxon>Neopterygii</taxon>
        <taxon>Teleostei</taxon>
        <taxon>Ostariophysi</taxon>
        <taxon>Cypriniformes</taxon>
        <taxon>Xenocyprididae</taxon>
        <taxon>Xenocypridinae</taxon>
        <taxon>Xenocypridinae incertae sedis</taxon>
        <taxon>Anabarilius</taxon>
    </lineage>
</organism>
<dbReference type="EMBL" id="RJVU01050164">
    <property type="protein sequence ID" value="ROL42246.1"/>
    <property type="molecule type" value="Genomic_DNA"/>
</dbReference>
<protein>
    <submittedName>
        <fullName evidence="1">Uncharacterized protein</fullName>
    </submittedName>
</protein>
<sequence length="141" mass="16116">MTEAPLSKAPNPWATTTAKMAAHCSECVSIVCSVCVLYSLLLIWPLEECVEEFLEHYRKAHWDYETLKQLFWSWMENILGQMLLLGKDHCPFIEFIDYVLWVCGSSLNAKFVEGDDTINYNSPRPSTSPAAISLPTLEWTH</sequence>
<proteinExistence type="predicted"/>
<name>A0A3N0Y7P8_ANAGA</name>
<evidence type="ECO:0000313" key="2">
    <source>
        <dbReference type="Proteomes" id="UP000281406"/>
    </source>
</evidence>
<accession>A0A3N0Y7P8</accession>
<evidence type="ECO:0000313" key="1">
    <source>
        <dbReference type="EMBL" id="ROL42246.1"/>
    </source>
</evidence>
<keyword evidence="2" id="KW-1185">Reference proteome</keyword>
<dbReference type="Proteomes" id="UP000281406">
    <property type="component" value="Unassembled WGS sequence"/>
</dbReference>
<gene>
    <name evidence="1" type="ORF">DPX16_7923</name>
</gene>